<feature type="chain" id="PRO_5034961990" evidence="1">
    <location>
        <begin position="18"/>
        <end position="114"/>
    </location>
</feature>
<evidence type="ECO:0000256" key="1">
    <source>
        <dbReference type="SAM" id="SignalP"/>
    </source>
</evidence>
<keyword evidence="3" id="KW-1185">Reference proteome</keyword>
<dbReference type="AlphaFoldDB" id="A0A8H4LVI6"/>
<accession>A0A8H4LVI6</accession>
<organism evidence="2 3">
    <name type="scientific">Ophiocordyceps sinensis</name>
    <dbReference type="NCBI Taxonomy" id="72228"/>
    <lineage>
        <taxon>Eukaryota</taxon>
        <taxon>Fungi</taxon>
        <taxon>Dikarya</taxon>
        <taxon>Ascomycota</taxon>
        <taxon>Pezizomycotina</taxon>
        <taxon>Sordariomycetes</taxon>
        <taxon>Hypocreomycetidae</taxon>
        <taxon>Hypocreales</taxon>
        <taxon>Ophiocordycipitaceae</taxon>
        <taxon>Ophiocordyceps</taxon>
    </lineage>
</organism>
<name>A0A8H4LVI6_9HYPO</name>
<protein>
    <submittedName>
        <fullName evidence="2">Uncharacterized protein</fullName>
    </submittedName>
</protein>
<feature type="signal peptide" evidence="1">
    <location>
        <begin position="1"/>
        <end position="17"/>
    </location>
</feature>
<proteinExistence type="predicted"/>
<dbReference type="EMBL" id="JAAVMX010000007">
    <property type="protein sequence ID" value="KAF4506120.1"/>
    <property type="molecule type" value="Genomic_DNA"/>
</dbReference>
<sequence length="114" mass="11957">MQLLTVVLTLIVGLAAARPGDNSAIARRQVSSFSALEAFILGSELIQRPLQFEIENAHRAANSAAFFGQRADNAVKSANRGGDPEFARGAVDRANDEAGFANGAARVADGVRGF</sequence>
<comment type="caution">
    <text evidence="2">The sequence shown here is derived from an EMBL/GenBank/DDBJ whole genome shotgun (WGS) entry which is preliminary data.</text>
</comment>
<evidence type="ECO:0000313" key="3">
    <source>
        <dbReference type="Proteomes" id="UP000557566"/>
    </source>
</evidence>
<dbReference type="Proteomes" id="UP000557566">
    <property type="component" value="Unassembled WGS sequence"/>
</dbReference>
<reference evidence="2 3" key="1">
    <citation type="journal article" date="2020" name="Genome Biol. Evol.">
        <title>A new high-quality draft genome assembly of the Chinese cordyceps Ophiocordyceps sinensis.</title>
        <authorList>
            <person name="Shu R."/>
            <person name="Zhang J."/>
            <person name="Meng Q."/>
            <person name="Zhang H."/>
            <person name="Zhou G."/>
            <person name="Li M."/>
            <person name="Wu P."/>
            <person name="Zhao Y."/>
            <person name="Chen C."/>
            <person name="Qin Q."/>
        </authorList>
    </citation>
    <scope>NUCLEOTIDE SEQUENCE [LARGE SCALE GENOMIC DNA]</scope>
    <source>
        <strain evidence="2 3">IOZ07</strain>
    </source>
</reference>
<gene>
    <name evidence="2" type="ORF">G6O67_006237</name>
</gene>
<keyword evidence="1" id="KW-0732">Signal</keyword>
<evidence type="ECO:0000313" key="2">
    <source>
        <dbReference type="EMBL" id="KAF4506120.1"/>
    </source>
</evidence>